<dbReference type="EMBL" id="QWFX01000006">
    <property type="protein sequence ID" value="RIJ30006.1"/>
    <property type="molecule type" value="Genomic_DNA"/>
</dbReference>
<name>A0A399REK9_9PROT</name>
<evidence type="ECO:0000256" key="1">
    <source>
        <dbReference type="SAM" id="MobiDB-lite"/>
    </source>
</evidence>
<proteinExistence type="predicted"/>
<dbReference type="PROSITE" id="PS51257">
    <property type="entry name" value="PROKAR_LIPOPROTEIN"/>
    <property type="match status" value="1"/>
</dbReference>
<feature type="signal peptide" evidence="2">
    <location>
        <begin position="1"/>
        <end position="25"/>
    </location>
</feature>
<dbReference type="Proteomes" id="UP000266385">
    <property type="component" value="Unassembled WGS sequence"/>
</dbReference>
<feature type="compositionally biased region" description="Polar residues" evidence="1">
    <location>
        <begin position="30"/>
        <end position="60"/>
    </location>
</feature>
<dbReference type="OrthoDB" id="7632505at2"/>
<keyword evidence="4" id="KW-1185">Reference proteome</keyword>
<comment type="caution">
    <text evidence="3">The sequence shown here is derived from an EMBL/GenBank/DDBJ whole genome shotgun (WGS) entry which is preliminary data.</text>
</comment>
<evidence type="ECO:0000313" key="4">
    <source>
        <dbReference type="Proteomes" id="UP000266385"/>
    </source>
</evidence>
<organism evidence="3 4">
    <name type="scientific">Henriciella mobilis</name>
    <dbReference type="NCBI Taxonomy" id="2305467"/>
    <lineage>
        <taxon>Bacteria</taxon>
        <taxon>Pseudomonadati</taxon>
        <taxon>Pseudomonadota</taxon>
        <taxon>Alphaproteobacteria</taxon>
        <taxon>Hyphomonadales</taxon>
        <taxon>Hyphomonadaceae</taxon>
        <taxon>Henriciella</taxon>
    </lineage>
</organism>
<protein>
    <recommendedName>
        <fullName evidence="5">DUF3035 domain-containing protein</fullName>
    </recommendedName>
</protein>
<feature type="chain" id="PRO_5017371428" description="DUF3035 domain-containing protein" evidence="2">
    <location>
        <begin position="26"/>
        <end position="121"/>
    </location>
</feature>
<evidence type="ECO:0008006" key="5">
    <source>
        <dbReference type="Google" id="ProtNLM"/>
    </source>
</evidence>
<evidence type="ECO:0000256" key="2">
    <source>
        <dbReference type="SAM" id="SignalP"/>
    </source>
</evidence>
<gene>
    <name evidence="3" type="ORF">D1223_04915</name>
</gene>
<reference evidence="3 4" key="1">
    <citation type="submission" date="2018-08" db="EMBL/GenBank/DDBJ databases">
        <title>Henriciella mobilis sp. nov., isolated from seawater.</title>
        <authorList>
            <person name="Cheng H."/>
            <person name="Wu Y.-H."/>
            <person name="Xu X.-W."/>
            <person name="Guo L.-L."/>
        </authorList>
    </citation>
    <scope>NUCLEOTIDE SEQUENCE [LARGE SCALE GENOMIC DNA]</scope>
    <source>
        <strain evidence="3 4">JN25</strain>
    </source>
</reference>
<accession>A0A399REK9</accession>
<keyword evidence="2" id="KW-0732">Signal</keyword>
<sequence length="121" mass="12659">MRATVLAAILAVSLAGVACSEKAPAENEQPAETSESAQPQQGQFNLRFPTNDTQPASSGASGEFNLRIPESADAGMDSGGLRLPEGAVREDALSGIQEIQTPGVVDPQPEEDPEDDIIRLD</sequence>
<dbReference type="AlphaFoldDB" id="A0A399REK9"/>
<evidence type="ECO:0000313" key="3">
    <source>
        <dbReference type="EMBL" id="RIJ30006.1"/>
    </source>
</evidence>
<feature type="region of interest" description="Disordered" evidence="1">
    <location>
        <begin position="20"/>
        <end position="121"/>
    </location>
</feature>
<dbReference type="RefSeq" id="WP_119375324.1">
    <property type="nucleotide sequence ID" value="NZ_QWFX01000006.1"/>
</dbReference>